<dbReference type="GO" id="GO:0016020">
    <property type="term" value="C:membrane"/>
    <property type="evidence" value="ECO:0007669"/>
    <property type="project" value="InterPro"/>
</dbReference>
<name>A0A0A2DGW5_9CORY</name>
<evidence type="ECO:0008006" key="3">
    <source>
        <dbReference type="Google" id="ProtNLM"/>
    </source>
</evidence>
<gene>
    <name evidence="1" type="ORF">MA47_07980</name>
</gene>
<proteinExistence type="predicted"/>
<accession>A0A0A2DGW5</accession>
<dbReference type="AlphaFoldDB" id="A0A0A2DGW5"/>
<dbReference type="InterPro" id="IPR021522">
    <property type="entry name" value="MctB"/>
</dbReference>
<dbReference type="RefSeq" id="WP_035115059.1">
    <property type="nucleotide sequence ID" value="NZ_CP047046.1"/>
</dbReference>
<sequence length="306" mass="31006">MSKSRVIAGLGLGLAAGTALGFYALAPNVPGGPSSTGSATHRELEEQTSAREIAEGKNKASDAVLEDVASSAVRGKLDGKAVVLIYTDDAPRSDVEATRRLLRQAGAKLTGSVALTDKAVQSNSGDDIKSIAANSLPAGAKLSEKNLTPGMHAGQLLGAALKSGSKAASETDRGVVFGSLKKADYIKYDGEAPKAAEAAVIITGNRADDADNGNYATNFFADFSAGVDQAMKNVVLAGQPQSAEKNGAIGIVRGKAEYADAFSTVDNVDSVAGRITVVQGLAREVKGRSGHFGAAENAAAASANDG</sequence>
<reference evidence="1 2" key="1">
    <citation type="submission" date="2014-10" db="EMBL/GenBank/DDBJ databases">
        <title>Whole Genome sequence of Corynebacterium auriscanis strain CIP 106629.</title>
        <authorList>
            <person name="Hassan S.S."/>
            <person name="Jamal S.B."/>
            <person name="Tiwari S."/>
            <person name="Oliveira L.D.C."/>
            <person name="Souza F."/>
            <person name="Mariano D.C."/>
            <person name="Almeida S."/>
            <person name="Dorella F."/>
            <person name="Pereira F."/>
            <person name="Carvalho A."/>
            <person name="Leal C.A."/>
            <person name="Soares S.D.C."/>
            <person name="Figueiredo H.C."/>
            <person name="Silva A."/>
            <person name="Azevedo V.A."/>
        </authorList>
    </citation>
    <scope>NUCLEOTIDE SEQUENCE [LARGE SCALE GENOMIC DNA]</scope>
    <source>
        <strain evidence="1 2">CIP 106629</strain>
    </source>
</reference>
<organism evidence="1 2">
    <name type="scientific">Corynebacterium auriscanis</name>
    <dbReference type="NCBI Taxonomy" id="99807"/>
    <lineage>
        <taxon>Bacteria</taxon>
        <taxon>Bacillati</taxon>
        <taxon>Actinomycetota</taxon>
        <taxon>Actinomycetes</taxon>
        <taxon>Mycobacteriales</taxon>
        <taxon>Corynebacteriaceae</taxon>
        <taxon>Corynebacterium</taxon>
    </lineage>
</organism>
<dbReference type="EMBL" id="JRVJ01000014">
    <property type="protein sequence ID" value="KGM18408.1"/>
    <property type="molecule type" value="Genomic_DNA"/>
</dbReference>
<dbReference type="GeneID" id="300552690"/>
<dbReference type="GO" id="GO:0055070">
    <property type="term" value="P:copper ion homeostasis"/>
    <property type="evidence" value="ECO:0007669"/>
    <property type="project" value="InterPro"/>
</dbReference>
<comment type="caution">
    <text evidence="1">The sequence shown here is derived from an EMBL/GenBank/DDBJ whole genome shotgun (WGS) entry which is preliminary data.</text>
</comment>
<keyword evidence="2" id="KW-1185">Reference proteome</keyword>
<protein>
    <recommendedName>
        <fullName evidence="3">Copper transporter</fullName>
    </recommendedName>
</protein>
<dbReference type="Pfam" id="PF11382">
    <property type="entry name" value="MctB"/>
    <property type="match status" value="1"/>
</dbReference>
<evidence type="ECO:0000313" key="2">
    <source>
        <dbReference type="Proteomes" id="UP000030145"/>
    </source>
</evidence>
<evidence type="ECO:0000313" key="1">
    <source>
        <dbReference type="EMBL" id="KGM18408.1"/>
    </source>
</evidence>
<dbReference type="Proteomes" id="UP000030145">
    <property type="component" value="Unassembled WGS sequence"/>
</dbReference>